<evidence type="ECO:0000259" key="1">
    <source>
        <dbReference type="Pfam" id="PF04016"/>
    </source>
</evidence>
<protein>
    <recommendedName>
        <fullName evidence="5">Heavy-metal chelation domain-containing protein</fullName>
    </recommendedName>
</protein>
<sequence>MIPAMNEMSIEVALVECAAARAKGRRIQSICIGYNVTIVELDDGSMGTSAMLKEPKTGTEHHVAEAGTLVGAKADKVMYWLLEHQASVKRNVALATINAASAMTMYPEEQGITASDLPLIHEGDVLGIVGYIAPMVRRMAPKAADFFIFDNSLNEGVSPPERQPELIPKCSVVCITGTSFLNHTVSTVLSYCRNAREVVIVGPSTPLFPEVFADTPVTFLAGSRWPSDKREQLFSLSSQAAGVHQLSRLMQKVTIPISRGS</sequence>
<dbReference type="InterPro" id="IPR025251">
    <property type="entry name" value="DUF4213"/>
</dbReference>
<dbReference type="InterPro" id="IPR007161">
    <property type="entry name" value="DUF364"/>
</dbReference>
<dbReference type="Proteomes" id="UP000002318">
    <property type="component" value="Chromosome"/>
</dbReference>
<feature type="domain" description="DUF4213" evidence="2">
    <location>
        <begin position="16"/>
        <end position="101"/>
    </location>
</feature>
<dbReference type="eggNOG" id="COG2014">
    <property type="taxonomic scope" value="Bacteria"/>
</dbReference>
<evidence type="ECO:0000313" key="4">
    <source>
        <dbReference type="Proteomes" id="UP000002318"/>
    </source>
</evidence>
<dbReference type="Pfam" id="PF13938">
    <property type="entry name" value="DUF4213"/>
    <property type="match status" value="1"/>
</dbReference>
<accession>E1R128</accession>
<keyword evidence="4" id="KW-1185">Reference proteome</keyword>
<evidence type="ECO:0008006" key="5">
    <source>
        <dbReference type="Google" id="ProtNLM"/>
    </source>
</evidence>
<dbReference type="HOGENOM" id="CLU_076326_1_1_12"/>
<evidence type="ECO:0000259" key="2">
    <source>
        <dbReference type="Pfam" id="PF13938"/>
    </source>
</evidence>
<feature type="domain" description="Putative heavy-metal chelation" evidence="1">
    <location>
        <begin position="119"/>
        <end position="254"/>
    </location>
</feature>
<dbReference type="SUPFAM" id="SSF159713">
    <property type="entry name" value="Dhaf3308-like"/>
    <property type="match status" value="1"/>
</dbReference>
<dbReference type="Gene3D" id="3.30.390.100">
    <property type="match status" value="1"/>
</dbReference>
<proteinExistence type="predicted"/>
<evidence type="ECO:0000313" key="3">
    <source>
        <dbReference type="EMBL" id="ADK80277.1"/>
    </source>
</evidence>
<dbReference type="Gene3D" id="3.40.50.11590">
    <property type="match status" value="1"/>
</dbReference>
<organism evidence="3 4">
    <name type="scientific">Sediminispirochaeta smaragdinae (strain DSM 11293 / JCM 15392 / SEBR 4228)</name>
    <name type="common">Spirochaeta smaragdinae</name>
    <dbReference type="NCBI Taxonomy" id="573413"/>
    <lineage>
        <taxon>Bacteria</taxon>
        <taxon>Pseudomonadati</taxon>
        <taxon>Spirochaetota</taxon>
        <taxon>Spirochaetia</taxon>
        <taxon>Spirochaetales</taxon>
        <taxon>Spirochaetaceae</taxon>
        <taxon>Sediminispirochaeta</taxon>
    </lineage>
</organism>
<dbReference type="Pfam" id="PF04016">
    <property type="entry name" value="DUF364"/>
    <property type="match status" value="1"/>
</dbReference>
<dbReference type="EMBL" id="CP002116">
    <property type="protein sequence ID" value="ADK80277.1"/>
    <property type="molecule type" value="Genomic_DNA"/>
</dbReference>
<reference evidence="4" key="1">
    <citation type="journal article" date="2010" name="Stand. Genomic Sci.">
        <title>Complete genome sequence of Spirochaeta smaragdinae type strain (SEBR 4228).</title>
        <authorList>
            <person name="Mavromatis K."/>
            <person name="Yasawong M."/>
            <person name="Chertkov O."/>
            <person name="Lapidus A."/>
            <person name="Lucas S."/>
            <person name="Nolan M."/>
            <person name="Del Rio T.G."/>
            <person name="Tice H."/>
            <person name="Cheng J.F."/>
            <person name="Pitluck S."/>
            <person name="Liolios K."/>
            <person name="Ivanova N."/>
            <person name="Tapia R."/>
            <person name="Han C."/>
            <person name="Bruce D."/>
            <person name="Goodwin L."/>
            <person name="Pati A."/>
            <person name="Chen A."/>
            <person name="Palaniappan K."/>
            <person name="Land M."/>
            <person name="Hauser L."/>
            <person name="Chang Y.J."/>
            <person name="Jeffries C.D."/>
            <person name="Detter J.C."/>
            <person name="Rohde M."/>
            <person name="Brambilla E."/>
            <person name="Spring S."/>
            <person name="Goker M."/>
            <person name="Sikorski J."/>
            <person name="Woyke T."/>
            <person name="Bristow J."/>
            <person name="Eisen J.A."/>
            <person name="Markowitz V."/>
            <person name="Hugenholtz P."/>
            <person name="Klenk H.P."/>
            <person name="Kyrpides N.C."/>
        </authorList>
    </citation>
    <scope>NUCLEOTIDE SEQUENCE [LARGE SCALE GENOMIC DNA]</scope>
    <source>
        <strain evidence="4">DSM 11293 / JCM 15392 / SEBR 4228</strain>
    </source>
</reference>
<name>E1R128_SEDSS</name>
<gene>
    <name evidence="3" type="ordered locus">Spirs_1147</name>
</gene>
<dbReference type="AlphaFoldDB" id="E1R128"/>
<dbReference type="STRING" id="573413.Spirs_1147"/>
<dbReference type="KEGG" id="ssm:Spirs_1147"/>
<dbReference type="OrthoDB" id="42899at2"/>